<keyword evidence="2" id="KW-1185">Reference proteome</keyword>
<comment type="caution">
    <text evidence="1">The sequence shown here is derived from an EMBL/GenBank/DDBJ whole genome shotgun (WGS) entry which is preliminary data.</text>
</comment>
<proteinExistence type="predicted"/>
<gene>
    <name evidence="1" type="ORF">HPB47_011790</name>
</gene>
<protein>
    <submittedName>
        <fullName evidence="1">Uncharacterized protein</fullName>
    </submittedName>
</protein>
<sequence length="731" mass="80382">MSGSSLRVTSQVFLELSRGVCSGQDLRVACLDPLQETEALKELPDAAGAASAAERSEEDFQETTSVDSGQGSAGEARADAGFRCPVCGARFTDRTRLGEHVTRCPAREYRCEQCPKVFSWKSNLIRHQAAHDASRRYVCDSCRKVFTDPSNLQRHVRSQHLGARSHACPECGKTFATSSGLKQHTHIHSSVKPFRCEVCLKAYTQFSNLCRHKRMHATCRMQIKCHRCGQGFATVTSLSKHKRFCGSPGGRSPPEPMSASAATTPLQLLFPHSVGFPPQLRPQVRTARPQGSPRRSSGSEATDEPSSLDSDAEPFSSDSDSAAPPPPRRPMDQPQSVRSLPQGRGSPRQGAVCPESLQGAAPSGCRSPEAPCDLSHHKIAEDSPEFQSRVQRDRHQVDEPLDLRVCRKAVQPAQPAVQPSAPPPLLAGRLQAMAYPRPIPPGLFFDSLYRQDKLPLGLHFPGPDRLMGFPPRFSFLSPLLGASLELMRAQAGLDSPPQQQRLQQQLQLQLQQQQQQAAKGALLAESRPKERYSCKFCGKVFPRSANLTRHLRTHTGEQPYKCKYCERSFSISSNLQRHVRNIHNKEKPFKCPLCDRCFGQQTNLDRHLKKHEADGPALVDRSPRKDDAYFDEIRSFMGKVTTARPPDAAGRPRAHNDVDDDDEDDDEDGRPSTPPSFAEESSQQSGCNTPESSLGAKENASWTPASPRDLPLGHGAEEMPLAARAAAAATL</sequence>
<evidence type="ECO:0000313" key="2">
    <source>
        <dbReference type="Proteomes" id="UP000805193"/>
    </source>
</evidence>
<accession>A0AC60NVF7</accession>
<organism evidence="1 2">
    <name type="scientific">Ixodes persulcatus</name>
    <name type="common">Taiga tick</name>
    <dbReference type="NCBI Taxonomy" id="34615"/>
    <lineage>
        <taxon>Eukaryota</taxon>
        <taxon>Metazoa</taxon>
        <taxon>Ecdysozoa</taxon>
        <taxon>Arthropoda</taxon>
        <taxon>Chelicerata</taxon>
        <taxon>Arachnida</taxon>
        <taxon>Acari</taxon>
        <taxon>Parasitiformes</taxon>
        <taxon>Ixodida</taxon>
        <taxon>Ixodoidea</taxon>
        <taxon>Ixodidae</taxon>
        <taxon>Ixodinae</taxon>
        <taxon>Ixodes</taxon>
    </lineage>
</organism>
<name>A0AC60NVF7_IXOPE</name>
<dbReference type="EMBL" id="JABSTQ010011462">
    <property type="protein sequence ID" value="KAG0411103.1"/>
    <property type="molecule type" value="Genomic_DNA"/>
</dbReference>
<evidence type="ECO:0000313" key="1">
    <source>
        <dbReference type="EMBL" id="KAG0411103.1"/>
    </source>
</evidence>
<reference evidence="1 2" key="1">
    <citation type="journal article" date="2020" name="Cell">
        <title>Large-Scale Comparative Analyses of Tick Genomes Elucidate Their Genetic Diversity and Vector Capacities.</title>
        <authorList>
            <consortium name="Tick Genome and Microbiome Consortium (TIGMIC)"/>
            <person name="Jia N."/>
            <person name="Wang J."/>
            <person name="Shi W."/>
            <person name="Du L."/>
            <person name="Sun Y."/>
            <person name="Zhan W."/>
            <person name="Jiang J.F."/>
            <person name="Wang Q."/>
            <person name="Zhang B."/>
            <person name="Ji P."/>
            <person name="Bell-Sakyi L."/>
            <person name="Cui X.M."/>
            <person name="Yuan T.T."/>
            <person name="Jiang B.G."/>
            <person name="Yang W.F."/>
            <person name="Lam T.T."/>
            <person name="Chang Q.C."/>
            <person name="Ding S.J."/>
            <person name="Wang X.J."/>
            <person name="Zhu J.G."/>
            <person name="Ruan X.D."/>
            <person name="Zhao L."/>
            <person name="Wei J.T."/>
            <person name="Ye R.Z."/>
            <person name="Que T.C."/>
            <person name="Du C.H."/>
            <person name="Zhou Y.H."/>
            <person name="Cheng J.X."/>
            <person name="Dai P.F."/>
            <person name="Guo W.B."/>
            <person name="Han X.H."/>
            <person name="Huang E.J."/>
            <person name="Li L.F."/>
            <person name="Wei W."/>
            <person name="Gao Y.C."/>
            <person name="Liu J.Z."/>
            <person name="Shao H.Z."/>
            <person name="Wang X."/>
            <person name="Wang C.C."/>
            <person name="Yang T.C."/>
            <person name="Huo Q.B."/>
            <person name="Li W."/>
            <person name="Chen H.Y."/>
            <person name="Chen S.E."/>
            <person name="Zhou L.G."/>
            <person name="Ni X.B."/>
            <person name="Tian J.H."/>
            <person name="Sheng Y."/>
            <person name="Liu T."/>
            <person name="Pan Y.S."/>
            <person name="Xia L.Y."/>
            <person name="Li J."/>
            <person name="Zhao F."/>
            <person name="Cao W.C."/>
        </authorList>
    </citation>
    <scope>NUCLEOTIDE SEQUENCE [LARGE SCALE GENOMIC DNA]</scope>
    <source>
        <strain evidence="1">Iper-2018</strain>
    </source>
</reference>
<dbReference type="Proteomes" id="UP000805193">
    <property type="component" value="Unassembled WGS sequence"/>
</dbReference>